<protein>
    <recommendedName>
        <fullName evidence="3">UBX domain-containing protein</fullName>
    </recommendedName>
</protein>
<evidence type="ECO:0000256" key="2">
    <source>
        <dbReference type="SAM" id="MobiDB-lite"/>
    </source>
</evidence>
<dbReference type="PANTHER" id="PTHR23322:SF1">
    <property type="entry name" value="FAS-ASSOCIATED FACTOR 2"/>
    <property type="match status" value="1"/>
</dbReference>
<feature type="domain" description="UBX" evidence="3">
    <location>
        <begin position="631"/>
        <end position="709"/>
    </location>
</feature>
<reference evidence="4" key="1">
    <citation type="journal article" date="2009" name="Rice">
        <title>De Novo Next Generation Sequencing of Plant Genomes.</title>
        <authorList>
            <person name="Rounsley S."/>
            <person name="Marri P.R."/>
            <person name="Yu Y."/>
            <person name="He R."/>
            <person name="Sisneros N."/>
            <person name="Goicoechea J.L."/>
            <person name="Lee S.J."/>
            <person name="Angelova A."/>
            <person name="Kudrna D."/>
            <person name="Luo M."/>
            <person name="Affourtit J."/>
            <person name="Desany B."/>
            <person name="Knight J."/>
            <person name="Niazi F."/>
            <person name="Egholm M."/>
            <person name="Wing R.A."/>
        </authorList>
    </citation>
    <scope>NUCLEOTIDE SEQUENCE [LARGE SCALE GENOMIC DNA]</scope>
    <source>
        <strain evidence="4">cv. IRGC 105608</strain>
    </source>
</reference>
<dbReference type="CDD" id="cd01767">
    <property type="entry name" value="UBX"/>
    <property type="match status" value="1"/>
</dbReference>
<dbReference type="SUPFAM" id="SSF52833">
    <property type="entry name" value="Thioredoxin-like"/>
    <property type="match status" value="1"/>
</dbReference>
<reference evidence="4" key="2">
    <citation type="submission" date="2015-03" db="UniProtKB">
        <authorList>
            <consortium name="EnsemblPlants"/>
        </authorList>
    </citation>
    <scope>IDENTIFICATION</scope>
</reference>
<dbReference type="STRING" id="65489.A0A0D3HFQ1"/>
<dbReference type="eggNOG" id="KOG1363">
    <property type="taxonomic scope" value="Eukaryota"/>
</dbReference>
<dbReference type="InterPro" id="IPR036249">
    <property type="entry name" value="Thioredoxin-like_sf"/>
</dbReference>
<dbReference type="Gene3D" id="3.40.30.10">
    <property type="entry name" value="Glutaredoxin"/>
    <property type="match status" value="1"/>
</dbReference>
<feature type="compositionally biased region" description="Basic and acidic residues" evidence="2">
    <location>
        <begin position="568"/>
        <end position="614"/>
    </location>
</feature>
<dbReference type="GO" id="GO:0043130">
    <property type="term" value="F:ubiquitin binding"/>
    <property type="evidence" value="ECO:0007669"/>
    <property type="project" value="TreeGrafter"/>
</dbReference>
<dbReference type="EnsemblPlants" id="OBART10G15980.1">
    <property type="protein sequence ID" value="OBART10G15980.1"/>
    <property type="gene ID" value="OBART10G15980"/>
</dbReference>
<proteinExistence type="predicted"/>
<evidence type="ECO:0000256" key="1">
    <source>
        <dbReference type="ARBA" id="ARBA00023054"/>
    </source>
</evidence>
<feature type="region of interest" description="Disordered" evidence="2">
    <location>
        <begin position="567"/>
        <end position="618"/>
    </location>
</feature>
<dbReference type="SUPFAM" id="SSF54236">
    <property type="entry name" value="Ubiquitin-like"/>
    <property type="match status" value="1"/>
</dbReference>
<dbReference type="AlphaFoldDB" id="A0A0D3HFQ1"/>
<dbReference type="SMART" id="SM00594">
    <property type="entry name" value="UAS"/>
    <property type="match status" value="1"/>
</dbReference>
<dbReference type="InterPro" id="IPR006577">
    <property type="entry name" value="UAS"/>
</dbReference>
<dbReference type="HOGENOM" id="CLU_387526_0_0_1"/>
<accession>A0A0D3HFQ1</accession>
<feature type="region of interest" description="Disordered" evidence="2">
    <location>
        <begin position="1"/>
        <end position="20"/>
    </location>
</feature>
<dbReference type="InterPro" id="IPR029071">
    <property type="entry name" value="Ubiquitin-like_domsf"/>
</dbReference>
<dbReference type="Proteomes" id="UP000026960">
    <property type="component" value="Chromosome 10"/>
</dbReference>
<dbReference type="SMART" id="SM00166">
    <property type="entry name" value="UBX"/>
    <property type="match status" value="1"/>
</dbReference>
<dbReference type="InterPro" id="IPR001012">
    <property type="entry name" value="UBX_dom"/>
</dbReference>
<keyword evidence="5" id="KW-1185">Reference proteome</keyword>
<name>A0A0D3HFQ1_9ORYZ</name>
<dbReference type="GO" id="GO:0005783">
    <property type="term" value="C:endoplasmic reticulum"/>
    <property type="evidence" value="ECO:0007669"/>
    <property type="project" value="TreeGrafter"/>
</dbReference>
<evidence type="ECO:0000313" key="5">
    <source>
        <dbReference type="Proteomes" id="UP000026960"/>
    </source>
</evidence>
<dbReference type="InterPro" id="IPR050730">
    <property type="entry name" value="UBX_domain-protein"/>
</dbReference>
<dbReference type="CDD" id="cd02958">
    <property type="entry name" value="UAS"/>
    <property type="match status" value="1"/>
</dbReference>
<organism evidence="4">
    <name type="scientific">Oryza barthii</name>
    <dbReference type="NCBI Taxonomy" id="65489"/>
    <lineage>
        <taxon>Eukaryota</taxon>
        <taxon>Viridiplantae</taxon>
        <taxon>Streptophyta</taxon>
        <taxon>Embryophyta</taxon>
        <taxon>Tracheophyta</taxon>
        <taxon>Spermatophyta</taxon>
        <taxon>Magnoliopsida</taxon>
        <taxon>Liliopsida</taxon>
        <taxon>Poales</taxon>
        <taxon>Poaceae</taxon>
        <taxon>BOP clade</taxon>
        <taxon>Oryzoideae</taxon>
        <taxon>Oryzeae</taxon>
        <taxon>Oryzinae</taxon>
        <taxon>Oryza</taxon>
    </lineage>
</organism>
<dbReference type="Gene3D" id="3.10.20.90">
    <property type="entry name" value="Phosphatidylinositol 3-kinase Catalytic Subunit, Chain A, domain 1"/>
    <property type="match status" value="1"/>
</dbReference>
<dbReference type="Pfam" id="PF00789">
    <property type="entry name" value="UBX"/>
    <property type="match status" value="1"/>
</dbReference>
<evidence type="ECO:0000259" key="3">
    <source>
        <dbReference type="PROSITE" id="PS50033"/>
    </source>
</evidence>
<sequence length="713" mass="78262">MGDHADVHGPAAGASTVHGSASKATSNHVFSSAGTAAIKTFKTNDGTAYYEVQPKIESSAEEDLPRGSDKTVFVEIVAPDGDGADPWLALLKCLCPPPATSSCWGAAYGSLTLRHDGTNNVFLYCMNCDRDTWIPPLSDGMTPMGIYFDEYPTQLRAIIVCDDYPRLHFERINMDALPRWDEYPGTGQYHMSSVGFHSGTHFVGATASNMVVIDVVGGEPGHDLLILRAPIVENEKIYLCVFFRSGQDMSSVRSSVFVLEQIDGENAFVPTNDVGDFAIYLGSNQPLVLPAEDNSYIRRRNTIYVEDDDGTVRNARVLAFDISSNEQQQQQPGIAWKLVTLPFYVVSGGVGLIAGSIRLGAWVAGGVLSRSLSILGLAQGGGGGGDRLLELPPSAAEAADFVAEFEREFGAGRGPHFVAEGFADALQRAQREYKLLFVYLHSPDHPDTPAFCGGCLCAEPVAAFIDENFVAWGGSIRRTEGFKMSNSLNASRFPFCAVVMASTNQRIVLLRQIEGPKSPEEMITTLQGAVEECSASLVAARIDAEERLNNQRLREEQDAAYRAALEADQARERQRREEQEKREREAAEAERKRKEEEEAQERAAQEAAEKEAALARRRQEKAMALGAEPEKGPDVTRVLIRFPTGERKERRFNSSTTITSLYDYVDSLDCLKAEKYSLVSNFPRVTYGPEKLSQTLEEAGLHPQASLFIEIEQ</sequence>
<dbReference type="GO" id="GO:0036503">
    <property type="term" value="P:ERAD pathway"/>
    <property type="evidence" value="ECO:0007669"/>
    <property type="project" value="TreeGrafter"/>
</dbReference>
<dbReference type="PANTHER" id="PTHR23322">
    <property type="entry name" value="FAS-ASSOCIATED PROTEIN"/>
    <property type="match status" value="1"/>
</dbReference>
<evidence type="ECO:0000313" key="4">
    <source>
        <dbReference type="EnsemblPlants" id="OBART10G15980.1"/>
    </source>
</evidence>
<dbReference type="PROSITE" id="PS50033">
    <property type="entry name" value="UBX"/>
    <property type="match status" value="1"/>
</dbReference>
<dbReference type="InterPro" id="IPR049483">
    <property type="entry name" value="FAF1_2-like_UAS"/>
</dbReference>
<dbReference type="PaxDb" id="65489-OBART10G15980.1"/>
<keyword evidence="1" id="KW-0175">Coiled coil</keyword>
<dbReference type="Gramene" id="OBART10G15980.1">
    <property type="protein sequence ID" value="OBART10G15980.1"/>
    <property type="gene ID" value="OBART10G15980"/>
</dbReference>
<dbReference type="Pfam" id="PF21021">
    <property type="entry name" value="FAF1"/>
    <property type="match status" value="1"/>
</dbReference>